<proteinExistence type="predicted"/>
<reference evidence="2" key="1">
    <citation type="submission" date="2024-07" db="EMBL/GenBank/DDBJ databases">
        <authorList>
            <person name="Yu S.T."/>
        </authorList>
    </citation>
    <scope>NUCLEOTIDE SEQUENCE</scope>
    <source>
        <strain evidence="2">R39</strain>
        <plasmid evidence="2">unnamed1</plasmid>
    </source>
</reference>
<sequence length="346" mass="37348">MPLDLCSPAEPSEPDPDKPRIPLRPEEAARPGPAAPTLVAARRRRSRTRGLRPPELALDIAQKVSRAWHAAHIGSRMDVPVGVVAVLSLLRPPDEGPDTADRLLSLGAPELLDFYRQVWGLLWISRPELVEWARPLHGWLDEETQDTRRLAAVQAVTLAALEAGQLELTGDSDPFWRSEADVLGFLVTELRSPGSREALGQIHSPPDIAELIARLTLSAQDFPEGAWLGEPTAGTGGLVRAAAQHLREAGRDPRDFVWAMNDLDPISSACCAVNAAVWDLGPRVLVSCRDTLHDGDGTEHAIADRAAIIARRNELIGNAHSIAATLKAIAEVENLITGNASQPKAS</sequence>
<evidence type="ECO:0000256" key="1">
    <source>
        <dbReference type="SAM" id="MobiDB-lite"/>
    </source>
</evidence>
<dbReference type="SUPFAM" id="SSF53335">
    <property type="entry name" value="S-adenosyl-L-methionine-dependent methyltransferases"/>
    <property type="match status" value="1"/>
</dbReference>
<dbReference type="InterPro" id="IPR029063">
    <property type="entry name" value="SAM-dependent_MTases_sf"/>
</dbReference>
<evidence type="ECO:0008006" key="3">
    <source>
        <dbReference type="Google" id="ProtNLM"/>
    </source>
</evidence>
<keyword evidence="2" id="KW-0614">Plasmid</keyword>
<protein>
    <recommendedName>
        <fullName evidence="3">DNA methylase adenine-specific domain-containing protein</fullName>
    </recommendedName>
</protein>
<feature type="compositionally biased region" description="Basic and acidic residues" evidence="1">
    <location>
        <begin position="15"/>
        <end position="29"/>
    </location>
</feature>
<accession>A0AB39R6B2</accession>
<name>A0AB39R6B2_9ACTN</name>
<dbReference type="Gene3D" id="3.40.50.150">
    <property type="entry name" value="Vaccinia Virus protein VP39"/>
    <property type="match status" value="1"/>
</dbReference>
<dbReference type="EMBL" id="CP163442">
    <property type="protein sequence ID" value="XDQ49896.1"/>
    <property type="molecule type" value="Genomic_DNA"/>
</dbReference>
<geneLocation type="plasmid" evidence="2">
    <name>unnamed1</name>
</geneLocation>
<gene>
    <name evidence="2" type="ORF">AB5J52_48095</name>
</gene>
<organism evidence="2">
    <name type="scientific">Streptomyces sp. R39</name>
    <dbReference type="NCBI Taxonomy" id="3238631"/>
    <lineage>
        <taxon>Bacteria</taxon>
        <taxon>Bacillati</taxon>
        <taxon>Actinomycetota</taxon>
        <taxon>Actinomycetes</taxon>
        <taxon>Kitasatosporales</taxon>
        <taxon>Streptomycetaceae</taxon>
        <taxon>Streptomyces</taxon>
    </lineage>
</organism>
<dbReference type="AlphaFoldDB" id="A0AB39R6B2"/>
<evidence type="ECO:0000313" key="2">
    <source>
        <dbReference type="EMBL" id="XDQ49896.1"/>
    </source>
</evidence>
<dbReference type="RefSeq" id="WP_369228423.1">
    <property type="nucleotide sequence ID" value="NZ_CP163442.1"/>
</dbReference>
<feature type="region of interest" description="Disordered" evidence="1">
    <location>
        <begin position="1"/>
        <end position="49"/>
    </location>
</feature>